<name>A0A1X9MDL0_9BACI</name>
<dbReference type="Proteomes" id="UP000193006">
    <property type="component" value="Chromosome"/>
</dbReference>
<dbReference type="STRING" id="199441.BkAM31D_17660"/>
<reference evidence="1 2" key="1">
    <citation type="submission" date="2017-04" db="EMBL/GenBank/DDBJ databases">
        <title>Bacillus krulwichiae AM31D Genome sequencing and assembly.</title>
        <authorList>
            <person name="Krulwich T.A."/>
            <person name="Anastor L."/>
            <person name="Ehrlich R."/>
            <person name="Ehrlich G.D."/>
            <person name="Janto B."/>
        </authorList>
    </citation>
    <scope>NUCLEOTIDE SEQUENCE [LARGE SCALE GENOMIC DNA]</scope>
    <source>
        <strain evidence="1 2">AM31D</strain>
    </source>
</reference>
<dbReference type="RefSeq" id="WP_066152913.1">
    <property type="nucleotide sequence ID" value="NZ_CP020814.1"/>
</dbReference>
<proteinExistence type="predicted"/>
<dbReference type="AlphaFoldDB" id="A0A1X9MDL0"/>
<evidence type="ECO:0000313" key="1">
    <source>
        <dbReference type="EMBL" id="ARK31517.1"/>
    </source>
</evidence>
<organism evidence="1 2">
    <name type="scientific">Halalkalibacter krulwichiae</name>
    <dbReference type="NCBI Taxonomy" id="199441"/>
    <lineage>
        <taxon>Bacteria</taxon>
        <taxon>Bacillati</taxon>
        <taxon>Bacillota</taxon>
        <taxon>Bacilli</taxon>
        <taxon>Bacillales</taxon>
        <taxon>Bacillaceae</taxon>
        <taxon>Halalkalibacter</taxon>
    </lineage>
</organism>
<accession>A0A1X9MDL0</accession>
<dbReference type="EMBL" id="CP020814">
    <property type="protein sequence ID" value="ARK31517.1"/>
    <property type="molecule type" value="Genomic_DNA"/>
</dbReference>
<sequence length="419" mass="50117">MTRSLVKKESELYQDIEQPILLTYQTITASRYVTNRHLEQIVHETVTAVTNLKSDYPYLYYLTYMKGVFQYSTRLDNYQEFQRRFDYFYHSITVEIIRLTKNLQSKSYRLFLKRLLVLLIKQGNHANEPWGNLFIKLLPTIPAAHIDYLYQVLSENIDTSQCSSTVALAYSYLALIAGKEVTALRILQRNNKAFKEHDVVPHFELMKTRARYRTMKQWLSVLFPKKSSGQYGSLQKYVDEINSAIPLSLKEQESVWNRWLLSPNYQRFITYTRHLSEEQQLTIVERLLPELEQRLHQLEAAKTYEKLLLSYEKFEEASHYFLRHERDAHRLREEKEELLYALKASRPDLARPIYHQFIVRLVEKKSRAHYEQAALYMKDLQEVYVSLEDQELFHTFVSKLKKMYKTYRAFIEELKRIGL</sequence>
<protein>
    <submittedName>
        <fullName evidence="1">Uncharacterized protein</fullName>
    </submittedName>
</protein>
<evidence type="ECO:0000313" key="2">
    <source>
        <dbReference type="Proteomes" id="UP000193006"/>
    </source>
</evidence>
<keyword evidence="2" id="KW-1185">Reference proteome</keyword>
<dbReference type="KEGG" id="bkw:BkAM31D_17660"/>
<gene>
    <name evidence="1" type="ORF">BkAM31D_17660</name>
</gene>